<dbReference type="PANTHER" id="PTHR24421:SF10">
    <property type="entry name" value="NITRATE_NITRITE SENSOR PROTEIN NARQ"/>
    <property type="match status" value="1"/>
</dbReference>
<dbReference type="CDD" id="cd16917">
    <property type="entry name" value="HATPase_UhpB-NarQ-NarX-like"/>
    <property type="match status" value="1"/>
</dbReference>
<dbReference type="SMART" id="SM00387">
    <property type="entry name" value="HATPase_c"/>
    <property type="match status" value="1"/>
</dbReference>
<evidence type="ECO:0000256" key="9">
    <source>
        <dbReference type="SAM" id="Phobius"/>
    </source>
</evidence>
<keyword evidence="8" id="KW-0902">Two-component regulatory system</keyword>
<evidence type="ECO:0000313" key="11">
    <source>
        <dbReference type="EMBL" id="GAA2737462.1"/>
    </source>
</evidence>
<dbReference type="EMBL" id="BAAATZ010000034">
    <property type="protein sequence ID" value="GAA2737462.1"/>
    <property type="molecule type" value="Genomic_DNA"/>
</dbReference>
<dbReference type="GO" id="GO:0016301">
    <property type="term" value="F:kinase activity"/>
    <property type="evidence" value="ECO:0007669"/>
    <property type="project" value="UniProtKB-KW"/>
</dbReference>
<keyword evidence="6 11" id="KW-0418">Kinase</keyword>
<keyword evidence="3" id="KW-0597">Phosphoprotein</keyword>
<feature type="transmembrane region" description="Helical" evidence="9">
    <location>
        <begin position="78"/>
        <end position="99"/>
    </location>
</feature>
<keyword evidence="7" id="KW-0067">ATP-binding</keyword>
<evidence type="ECO:0000256" key="6">
    <source>
        <dbReference type="ARBA" id="ARBA00022777"/>
    </source>
</evidence>
<dbReference type="Pfam" id="PF07730">
    <property type="entry name" value="HisKA_3"/>
    <property type="match status" value="1"/>
</dbReference>
<name>A0ABP6H659_9ACTN</name>
<keyword evidence="12" id="KW-1185">Reference proteome</keyword>
<organism evidence="11 12">
    <name type="scientific">Actinocorallia aurantiaca</name>
    <dbReference type="NCBI Taxonomy" id="46204"/>
    <lineage>
        <taxon>Bacteria</taxon>
        <taxon>Bacillati</taxon>
        <taxon>Actinomycetota</taxon>
        <taxon>Actinomycetes</taxon>
        <taxon>Streptosporangiales</taxon>
        <taxon>Thermomonosporaceae</taxon>
        <taxon>Actinocorallia</taxon>
    </lineage>
</organism>
<evidence type="ECO:0000256" key="7">
    <source>
        <dbReference type="ARBA" id="ARBA00022840"/>
    </source>
</evidence>
<dbReference type="Pfam" id="PF02518">
    <property type="entry name" value="HATPase_c"/>
    <property type="match status" value="1"/>
</dbReference>
<dbReference type="InterPro" id="IPR036890">
    <property type="entry name" value="HATPase_C_sf"/>
</dbReference>
<reference evidence="12" key="1">
    <citation type="journal article" date="2019" name="Int. J. Syst. Evol. Microbiol.">
        <title>The Global Catalogue of Microorganisms (GCM) 10K type strain sequencing project: providing services to taxonomists for standard genome sequencing and annotation.</title>
        <authorList>
            <consortium name="The Broad Institute Genomics Platform"/>
            <consortium name="The Broad Institute Genome Sequencing Center for Infectious Disease"/>
            <person name="Wu L."/>
            <person name="Ma J."/>
        </authorList>
    </citation>
    <scope>NUCLEOTIDE SEQUENCE [LARGE SCALE GENOMIC DNA]</scope>
    <source>
        <strain evidence="12">JCM 8201</strain>
    </source>
</reference>
<dbReference type="Proteomes" id="UP001501842">
    <property type="component" value="Unassembled WGS sequence"/>
</dbReference>
<evidence type="ECO:0000256" key="2">
    <source>
        <dbReference type="ARBA" id="ARBA00012438"/>
    </source>
</evidence>
<dbReference type="InterPro" id="IPR011712">
    <property type="entry name" value="Sig_transdc_His_kin_sub3_dim/P"/>
</dbReference>
<gene>
    <name evidence="11" type="ORF">GCM10010439_67680</name>
</gene>
<evidence type="ECO:0000259" key="10">
    <source>
        <dbReference type="SMART" id="SM00387"/>
    </source>
</evidence>
<evidence type="ECO:0000256" key="5">
    <source>
        <dbReference type="ARBA" id="ARBA00022741"/>
    </source>
</evidence>
<dbReference type="PANTHER" id="PTHR24421">
    <property type="entry name" value="NITRATE/NITRITE SENSOR PROTEIN NARX-RELATED"/>
    <property type="match status" value="1"/>
</dbReference>
<evidence type="ECO:0000256" key="4">
    <source>
        <dbReference type="ARBA" id="ARBA00022679"/>
    </source>
</evidence>
<sequence>MYGAALHQAASRDLDAFGYGLLALGPLILTARRSRPVEVLVAVAAVTLLYHVCGYPVGPFFLALIAAVVAAMSGGHRRAAWLTVLGVVGCYLAAVLLLPDSGLGPVRRPSLSLDGGLLAWVFMVPAAAELVRNRAERDVEARRIVKEQQRRVAGEERLRIARELHDVLAHNISMINVRAGVALHLLDDDPEQARTALTAIKAASKEALMEMRSVIDVLRQGEQAPTVPTAGLARLDNLVEAARAAGMHVSLERAGRRRDLPAGTDLAVFRIIQESLTNIARHAGTPASGRLSVHVVLEYEDAAVAVRIDDDGAAPPALSGEGSGIPGMRERALALDGEFQAGPRPGGGFRVRARLPLAGGAR</sequence>
<evidence type="ECO:0000256" key="8">
    <source>
        <dbReference type="ARBA" id="ARBA00023012"/>
    </source>
</evidence>
<keyword evidence="9" id="KW-0812">Transmembrane</keyword>
<dbReference type="InterPro" id="IPR050482">
    <property type="entry name" value="Sensor_HK_TwoCompSys"/>
</dbReference>
<feature type="domain" description="Histidine kinase/HSP90-like ATPase" evidence="10">
    <location>
        <begin position="263"/>
        <end position="359"/>
    </location>
</feature>
<dbReference type="RefSeq" id="WP_344457039.1">
    <property type="nucleotide sequence ID" value="NZ_BAAATZ010000034.1"/>
</dbReference>
<accession>A0ABP6H659</accession>
<dbReference type="SUPFAM" id="SSF55874">
    <property type="entry name" value="ATPase domain of HSP90 chaperone/DNA topoisomerase II/histidine kinase"/>
    <property type="match status" value="1"/>
</dbReference>
<protein>
    <recommendedName>
        <fullName evidence="2">histidine kinase</fullName>
        <ecNumber evidence="2">2.7.13.3</ecNumber>
    </recommendedName>
</protein>
<dbReference type="Gene3D" id="3.30.565.10">
    <property type="entry name" value="Histidine kinase-like ATPase, C-terminal domain"/>
    <property type="match status" value="1"/>
</dbReference>
<keyword evidence="9" id="KW-1133">Transmembrane helix</keyword>
<comment type="caution">
    <text evidence="11">The sequence shown here is derived from an EMBL/GenBank/DDBJ whole genome shotgun (WGS) entry which is preliminary data.</text>
</comment>
<keyword evidence="4" id="KW-0808">Transferase</keyword>
<proteinExistence type="predicted"/>
<keyword evidence="9" id="KW-0472">Membrane</keyword>
<keyword evidence="5" id="KW-0547">Nucleotide-binding</keyword>
<dbReference type="EC" id="2.7.13.3" evidence="2"/>
<dbReference type="InterPro" id="IPR003594">
    <property type="entry name" value="HATPase_dom"/>
</dbReference>
<dbReference type="Gene3D" id="1.20.5.1930">
    <property type="match status" value="1"/>
</dbReference>
<feature type="transmembrane region" description="Helical" evidence="9">
    <location>
        <begin position="39"/>
        <end position="72"/>
    </location>
</feature>
<comment type="catalytic activity">
    <reaction evidence="1">
        <text>ATP + protein L-histidine = ADP + protein N-phospho-L-histidine.</text>
        <dbReference type="EC" id="2.7.13.3"/>
    </reaction>
</comment>
<evidence type="ECO:0000256" key="3">
    <source>
        <dbReference type="ARBA" id="ARBA00022553"/>
    </source>
</evidence>
<evidence type="ECO:0000313" key="12">
    <source>
        <dbReference type="Proteomes" id="UP001501842"/>
    </source>
</evidence>
<evidence type="ECO:0000256" key="1">
    <source>
        <dbReference type="ARBA" id="ARBA00000085"/>
    </source>
</evidence>